<dbReference type="InterPro" id="IPR038078">
    <property type="entry name" value="PhoU-like_sf"/>
</dbReference>
<evidence type="ECO:0000259" key="8">
    <source>
        <dbReference type="Pfam" id="PF01895"/>
    </source>
</evidence>
<dbReference type="PANTHER" id="PTHR42930:SF3">
    <property type="entry name" value="PHOSPHATE-SPECIFIC TRANSPORT SYSTEM ACCESSORY PROTEIN PHOU"/>
    <property type="match status" value="1"/>
</dbReference>
<evidence type="ECO:0000256" key="2">
    <source>
        <dbReference type="ARBA" id="ARBA00008107"/>
    </source>
</evidence>
<keyword evidence="6 7" id="KW-0592">Phosphate transport</keyword>
<evidence type="ECO:0000256" key="1">
    <source>
        <dbReference type="ARBA" id="ARBA00004496"/>
    </source>
</evidence>
<dbReference type="PIRSF" id="PIRSF003107">
    <property type="entry name" value="PhoU"/>
    <property type="match status" value="1"/>
</dbReference>
<dbReference type="OrthoDB" id="9814256at2"/>
<keyword evidence="5 7" id="KW-0963">Cytoplasm</keyword>
<proteinExistence type="inferred from homology"/>
<dbReference type="EMBL" id="CP034593">
    <property type="protein sequence ID" value="AZQ77748.1"/>
    <property type="molecule type" value="Genomic_DNA"/>
</dbReference>
<dbReference type="Proteomes" id="UP000280344">
    <property type="component" value="Chromosome"/>
</dbReference>
<sequence length="230" mass="26020">MREIFKQEMQQLGDDLLKQGREAARSMEGAAESLKNANLALAEQVIDADKRIDALERNLDEMGISLLARQAPVAADLRTVVSALRISSTLERMGDLARHVAYVARGRYPERVNSGEVYDLLVEMAEHATIVGHRVAELLDSHDLELAERIEEEDSILDKLHQKSFSLILDEKQHMERQELIDTVLLARYMERYGDHGVSIARRITFLVTGIHAERNMSIGDVALGYEERQ</sequence>
<name>A0A3S9PZK5_9ACTO</name>
<dbReference type="GO" id="GO:0045936">
    <property type="term" value="P:negative regulation of phosphate metabolic process"/>
    <property type="evidence" value="ECO:0007669"/>
    <property type="project" value="InterPro"/>
</dbReference>
<dbReference type="NCBIfam" id="TIGR02135">
    <property type="entry name" value="phoU_full"/>
    <property type="match status" value="1"/>
</dbReference>
<dbReference type="KEGG" id="flh:EJ997_10750"/>
<gene>
    <name evidence="9" type="primary">phoU</name>
    <name evidence="9" type="ORF">EJ997_10750</name>
</gene>
<dbReference type="FunFam" id="1.20.58.220:FF:000004">
    <property type="entry name" value="Phosphate-specific transport system accessory protein PhoU"/>
    <property type="match status" value="1"/>
</dbReference>
<comment type="function">
    <text evidence="7">Plays a role in the regulation of phosphate uptake.</text>
</comment>
<dbReference type="InterPro" id="IPR026022">
    <property type="entry name" value="PhoU_dom"/>
</dbReference>
<reference evidence="9 10" key="1">
    <citation type="submission" date="2018-12" db="EMBL/GenBank/DDBJ databases">
        <title>Complete genome sequence of Flaviflexus sp. H23T48.</title>
        <authorList>
            <person name="Bae J.-W."/>
            <person name="Lee J.-Y."/>
        </authorList>
    </citation>
    <scope>NUCLEOTIDE SEQUENCE [LARGE SCALE GENOMIC DNA]</scope>
    <source>
        <strain evidence="9 10">H23T48</strain>
    </source>
</reference>
<dbReference type="InterPro" id="IPR028366">
    <property type="entry name" value="PhoU"/>
</dbReference>
<dbReference type="GO" id="GO:0005737">
    <property type="term" value="C:cytoplasm"/>
    <property type="evidence" value="ECO:0007669"/>
    <property type="project" value="UniProtKB-SubCell"/>
</dbReference>
<keyword evidence="10" id="KW-1185">Reference proteome</keyword>
<evidence type="ECO:0000256" key="4">
    <source>
        <dbReference type="ARBA" id="ARBA00022448"/>
    </source>
</evidence>
<organism evidence="9 10">
    <name type="scientific">Flaviflexus ciconiae</name>
    <dbReference type="NCBI Taxonomy" id="2496867"/>
    <lineage>
        <taxon>Bacteria</taxon>
        <taxon>Bacillati</taxon>
        <taxon>Actinomycetota</taxon>
        <taxon>Actinomycetes</taxon>
        <taxon>Actinomycetales</taxon>
        <taxon>Actinomycetaceae</taxon>
        <taxon>Flaviflexus</taxon>
    </lineage>
</organism>
<dbReference type="AlphaFoldDB" id="A0A3S9PZK5"/>
<evidence type="ECO:0000313" key="10">
    <source>
        <dbReference type="Proteomes" id="UP000280344"/>
    </source>
</evidence>
<feature type="domain" description="PhoU" evidence="8">
    <location>
        <begin position="122"/>
        <end position="204"/>
    </location>
</feature>
<evidence type="ECO:0000256" key="7">
    <source>
        <dbReference type="PIRNR" id="PIRNR003107"/>
    </source>
</evidence>
<evidence type="ECO:0000313" key="9">
    <source>
        <dbReference type="EMBL" id="AZQ77748.1"/>
    </source>
</evidence>
<accession>A0A3S9PZK5</accession>
<comment type="subunit">
    <text evidence="3 7">Homodimer.</text>
</comment>
<feature type="domain" description="PhoU" evidence="8">
    <location>
        <begin position="18"/>
        <end position="102"/>
    </location>
</feature>
<comment type="similarity">
    <text evidence="2 7">Belongs to the PhoU family.</text>
</comment>
<evidence type="ECO:0000256" key="6">
    <source>
        <dbReference type="ARBA" id="ARBA00022592"/>
    </source>
</evidence>
<keyword evidence="4 7" id="KW-0813">Transport</keyword>
<dbReference type="GO" id="GO:0006817">
    <property type="term" value="P:phosphate ion transport"/>
    <property type="evidence" value="ECO:0007669"/>
    <property type="project" value="UniProtKB-KW"/>
</dbReference>
<protein>
    <recommendedName>
        <fullName evidence="7">Phosphate-specific transport system accessory protein PhoU</fullName>
    </recommendedName>
</protein>
<dbReference type="PANTHER" id="PTHR42930">
    <property type="entry name" value="PHOSPHATE-SPECIFIC TRANSPORT SYSTEM ACCESSORY PROTEIN PHOU"/>
    <property type="match status" value="1"/>
</dbReference>
<evidence type="ECO:0000256" key="5">
    <source>
        <dbReference type="ARBA" id="ARBA00022490"/>
    </source>
</evidence>
<dbReference type="Gene3D" id="1.20.58.220">
    <property type="entry name" value="Phosphate transport system protein phou homolog 2, domain 2"/>
    <property type="match status" value="1"/>
</dbReference>
<dbReference type="GO" id="GO:0030643">
    <property type="term" value="P:intracellular phosphate ion homeostasis"/>
    <property type="evidence" value="ECO:0007669"/>
    <property type="project" value="InterPro"/>
</dbReference>
<dbReference type="SUPFAM" id="SSF109755">
    <property type="entry name" value="PhoU-like"/>
    <property type="match status" value="1"/>
</dbReference>
<dbReference type="Pfam" id="PF01895">
    <property type="entry name" value="PhoU"/>
    <property type="match status" value="2"/>
</dbReference>
<comment type="subcellular location">
    <subcellularLocation>
        <location evidence="1 7">Cytoplasm</location>
    </subcellularLocation>
</comment>
<evidence type="ECO:0000256" key="3">
    <source>
        <dbReference type="ARBA" id="ARBA00011738"/>
    </source>
</evidence>
<dbReference type="RefSeq" id="WP_126704551.1">
    <property type="nucleotide sequence ID" value="NZ_CP034593.1"/>
</dbReference>